<keyword evidence="4 5" id="KW-0720">Serine protease</keyword>
<gene>
    <name evidence="7" type="ORF">A3K52_04880</name>
</gene>
<dbReference type="AlphaFoldDB" id="A0A1F7L1Y5"/>
<dbReference type="Gene3D" id="2.30.42.10">
    <property type="match status" value="1"/>
</dbReference>
<dbReference type="InterPro" id="IPR055210">
    <property type="entry name" value="CtpA/B_N"/>
</dbReference>
<dbReference type="InterPro" id="IPR036034">
    <property type="entry name" value="PDZ_sf"/>
</dbReference>
<proteinExistence type="inferred from homology"/>
<dbReference type="Pfam" id="PF22694">
    <property type="entry name" value="CtpB_N-like"/>
    <property type="match status" value="1"/>
</dbReference>
<dbReference type="PROSITE" id="PS50106">
    <property type="entry name" value="PDZ"/>
    <property type="match status" value="1"/>
</dbReference>
<evidence type="ECO:0000256" key="1">
    <source>
        <dbReference type="ARBA" id="ARBA00009179"/>
    </source>
</evidence>
<dbReference type="GO" id="GO:0030288">
    <property type="term" value="C:outer membrane-bounded periplasmic space"/>
    <property type="evidence" value="ECO:0007669"/>
    <property type="project" value="TreeGrafter"/>
</dbReference>
<dbReference type="InterPro" id="IPR041489">
    <property type="entry name" value="PDZ_6"/>
</dbReference>
<dbReference type="CDD" id="cd07560">
    <property type="entry name" value="Peptidase_S41_CPP"/>
    <property type="match status" value="1"/>
</dbReference>
<keyword evidence="3 5" id="KW-0378">Hydrolase</keyword>
<sequence length="423" mass="46749">MTRPKITNILLILSAIIFLFGSGYKLGEYQTAKGKIERPSYSILNSTPGATKNEKNLKNIDFTLFWDTWNQLEEKYVDRKKLDPQKMFYGAIKGMVASIEDPYTFFLTPEENKQSKDDLGGRFEGIGAQLGLTSGRITIVAPLKNSPAELAGVKTGDFINKVNGESTKGWVLPQAVSKIRGEKGTKVKLTLERSGNELEVEIVRDTIKVDSVEVKLDEKNKNCGTICGTVAYLKLNQFGENTVDEWEAKVAEIKAAWDKKEIKGMVLDLRDNPGGYLESSVYLAGEFLPKGTLVVRQESKVFGDKDYNVARTGSLMDIPLVILVNKGSASAAEILSGALRDHKRAKLIGEKTFGKGSVQEALDLREGAGIHVTVAKWVLPSGEWINSKGIEPEIKIEMKIPDGNTLTREMDTQLDRAIEEVTK</sequence>
<evidence type="ECO:0000256" key="3">
    <source>
        <dbReference type="ARBA" id="ARBA00022801"/>
    </source>
</evidence>
<comment type="caution">
    <text evidence="7">The sequence shown here is derived from an EMBL/GenBank/DDBJ whole genome shotgun (WGS) entry which is preliminary data.</text>
</comment>
<dbReference type="SMART" id="SM00245">
    <property type="entry name" value="TSPc"/>
    <property type="match status" value="1"/>
</dbReference>
<dbReference type="NCBIfam" id="TIGR00225">
    <property type="entry name" value="prc"/>
    <property type="match status" value="1"/>
</dbReference>
<dbReference type="SMART" id="SM00228">
    <property type="entry name" value="PDZ"/>
    <property type="match status" value="1"/>
</dbReference>
<dbReference type="FunFam" id="2.30.42.10:FF:000063">
    <property type="entry name" value="Peptidase, S41 family"/>
    <property type="match status" value="1"/>
</dbReference>
<dbReference type="Pfam" id="PF17820">
    <property type="entry name" value="PDZ_6"/>
    <property type="match status" value="1"/>
</dbReference>
<evidence type="ECO:0000313" key="7">
    <source>
        <dbReference type="EMBL" id="OGK74076.1"/>
    </source>
</evidence>
<dbReference type="SUPFAM" id="SSF52096">
    <property type="entry name" value="ClpP/crotonase"/>
    <property type="match status" value="1"/>
</dbReference>
<dbReference type="InterPro" id="IPR004447">
    <property type="entry name" value="Peptidase_S41A"/>
</dbReference>
<dbReference type="GO" id="GO:0007165">
    <property type="term" value="P:signal transduction"/>
    <property type="evidence" value="ECO:0007669"/>
    <property type="project" value="TreeGrafter"/>
</dbReference>
<dbReference type="Pfam" id="PF03572">
    <property type="entry name" value="Peptidase_S41"/>
    <property type="match status" value="1"/>
</dbReference>
<dbReference type="Gene3D" id="3.90.226.10">
    <property type="entry name" value="2-enoyl-CoA Hydratase, Chain A, domain 1"/>
    <property type="match status" value="1"/>
</dbReference>
<reference evidence="7 8" key="1">
    <citation type="journal article" date="2016" name="Nat. Commun.">
        <title>Thousands of microbial genomes shed light on interconnected biogeochemical processes in an aquifer system.</title>
        <authorList>
            <person name="Anantharaman K."/>
            <person name="Brown C.T."/>
            <person name="Hug L.A."/>
            <person name="Sharon I."/>
            <person name="Castelle C.J."/>
            <person name="Probst A.J."/>
            <person name="Thomas B.C."/>
            <person name="Singh A."/>
            <person name="Wilkins M.J."/>
            <person name="Karaoz U."/>
            <person name="Brodie E.L."/>
            <person name="Williams K.H."/>
            <person name="Hubbard S.S."/>
            <person name="Banfield J.F."/>
        </authorList>
    </citation>
    <scope>NUCLEOTIDE SEQUENCE [LARGE SCALE GENOMIC DNA]</scope>
</reference>
<dbReference type="InterPro" id="IPR005151">
    <property type="entry name" value="Tail-specific_protease"/>
</dbReference>
<dbReference type="EMBL" id="MGBR01000001">
    <property type="protein sequence ID" value="OGK74076.1"/>
    <property type="molecule type" value="Genomic_DNA"/>
</dbReference>
<protein>
    <recommendedName>
        <fullName evidence="6">PDZ domain-containing protein</fullName>
    </recommendedName>
</protein>
<dbReference type="GO" id="GO:0006508">
    <property type="term" value="P:proteolysis"/>
    <property type="evidence" value="ECO:0007669"/>
    <property type="project" value="UniProtKB-KW"/>
</dbReference>
<dbReference type="InterPro" id="IPR029045">
    <property type="entry name" value="ClpP/crotonase-like_dom_sf"/>
</dbReference>
<evidence type="ECO:0000256" key="5">
    <source>
        <dbReference type="RuleBase" id="RU004404"/>
    </source>
</evidence>
<organism evidence="7 8">
    <name type="scientific">Candidatus Roizmanbacteria bacterium RIFOXYD1_FULL_38_12</name>
    <dbReference type="NCBI Taxonomy" id="1802093"/>
    <lineage>
        <taxon>Bacteria</taxon>
        <taxon>Candidatus Roizmaniibacteriota</taxon>
    </lineage>
</organism>
<dbReference type="Proteomes" id="UP000177050">
    <property type="component" value="Unassembled WGS sequence"/>
</dbReference>
<dbReference type="InterPro" id="IPR001478">
    <property type="entry name" value="PDZ"/>
</dbReference>
<evidence type="ECO:0000259" key="6">
    <source>
        <dbReference type="PROSITE" id="PS50106"/>
    </source>
</evidence>
<name>A0A1F7L1Y5_9BACT</name>
<evidence type="ECO:0000256" key="2">
    <source>
        <dbReference type="ARBA" id="ARBA00022670"/>
    </source>
</evidence>
<dbReference type="SUPFAM" id="SSF50156">
    <property type="entry name" value="PDZ domain-like"/>
    <property type="match status" value="1"/>
</dbReference>
<dbReference type="CDD" id="cd06782">
    <property type="entry name" value="cpPDZ_CPP-like"/>
    <property type="match status" value="1"/>
</dbReference>
<dbReference type="Gene3D" id="3.30.750.44">
    <property type="match status" value="1"/>
</dbReference>
<accession>A0A1F7L1Y5</accession>
<evidence type="ECO:0000313" key="8">
    <source>
        <dbReference type="Proteomes" id="UP000177050"/>
    </source>
</evidence>
<dbReference type="PANTHER" id="PTHR32060">
    <property type="entry name" value="TAIL-SPECIFIC PROTEASE"/>
    <property type="match status" value="1"/>
</dbReference>
<keyword evidence="2 5" id="KW-0645">Protease</keyword>
<comment type="similarity">
    <text evidence="1 5">Belongs to the peptidase S41A family.</text>
</comment>
<dbReference type="PANTHER" id="PTHR32060:SF30">
    <property type="entry name" value="CARBOXY-TERMINAL PROCESSING PROTEASE CTPA"/>
    <property type="match status" value="1"/>
</dbReference>
<dbReference type="GO" id="GO:0004175">
    <property type="term" value="F:endopeptidase activity"/>
    <property type="evidence" value="ECO:0007669"/>
    <property type="project" value="TreeGrafter"/>
</dbReference>
<dbReference type="GO" id="GO:0008236">
    <property type="term" value="F:serine-type peptidase activity"/>
    <property type="evidence" value="ECO:0007669"/>
    <property type="project" value="UniProtKB-KW"/>
</dbReference>
<feature type="domain" description="PDZ" evidence="6">
    <location>
        <begin position="127"/>
        <end position="206"/>
    </location>
</feature>
<evidence type="ECO:0000256" key="4">
    <source>
        <dbReference type="ARBA" id="ARBA00022825"/>
    </source>
</evidence>